<keyword evidence="9 12" id="KW-0863">Zinc-finger</keyword>
<dbReference type="STRING" id="4232.A0A251SRB4"/>
<evidence type="ECO:0000313" key="16">
    <source>
        <dbReference type="EMBL" id="OTG01390.1"/>
    </source>
</evidence>
<evidence type="ECO:0000256" key="5">
    <source>
        <dbReference type="ARBA" id="ARBA00012251"/>
    </source>
</evidence>
<dbReference type="InterPro" id="IPR031127">
    <property type="entry name" value="E3_UB_ligase_RBR"/>
</dbReference>
<evidence type="ECO:0000256" key="9">
    <source>
        <dbReference type="ARBA" id="ARBA00022771"/>
    </source>
</evidence>
<dbReference type="SMART" id="SM00647">
    <property type="entry name" value="IBR"/>
    <property type="match status" value="2"/>
</dbReference>
<dbReference type="InterPro" id="IPR013083">
    <property type="entry name" value="Znf_RING/FYVE/PHD"/>
</dbReference>
<dbReference type="CDD" id="cd22582">
    <property type="entry name" value="BRcat_RBR_unk"/>
    <property type="match status" value="1"/>
</dbReference>
<sequence>MEVADELAAAIGADPDEDFAFQLQMQEAVTASLTPKPSSSSSSNDDVFKVYFKGLVSDETVSNVKMSFAGIGVAVFDASDCCLVKARKSYLVDADSPGTEDELVELEGLIEALNVAVNHGLKRVRVFSDCNSGYRYLTRKRKRTSSKIATLIDQLNDIQSKFIYYERFHVKKNDIRFVYELARDAITFEAANWDNSDSGMTITEQCTICFEYVVSDQIFSVNKCLHRYCFSCMRKHAEAKLLQGKLPECPHEKCESKIEIESCKKLLEPELYKILRSRVKEASIRPSDKVYCPFSNCSALMSKDEVKEHTPASSSSSSTAAGESGMRKCVECNCRFCINCKVPWHDNVTCSDYMKSFLFQSSNEAKLKSLATKEGWRECKNCMNLVELASGCYHIDCRCGYQFCYTCGAEWVDKKQTCGCRLWDEHNIIYA</sequence>
<dbReference type="Gene3D" id="1.20.120.1750">
    <property type="match status" value="1"/>
</dbReference>
<dbReference type="SUPFAM" id="SSF57850">
    <property type="entry name" value="RING/U-box"/>
    <property type="match status" value="2"/>
</dbReference>
<feature type="domain" description="RING-type" evidence="14">
    <location>
        <begin position="202"/>
        <end position="430"/>
    </location>
</feature>
<keyword evidence="16" id="KW-0675">Receptor</keyword>
<evidence type="ECO:0000313" key="17">
    <source>
        <dbReference type="Proteomes" id="UP000215914"/>
    </source>
</evidence>
<keyword evidence="6" id="KW-0808">Transferase</keyword>
<dbReference type="GO" id="GO:0005737">
    <property type="term" value="C:cytoplasm"/>
    <property type="evidence" value="ECO:0000318"/>
    <property type="project" value="GO_Central"/>
</dbReference>
<dbReference type="GO" id="GO:0016874">
    <property type="term" value="F:ligase activity"/>
    <property type="evidence" value="ECO:0007669"/>
    <property type="project" value="UniProtKB-KW"/>
</dbReference>
<feature type="domain" description="RING-type" evidence="13">
    <location>
        <begin position="206"/>
        <end position="253"/>
    </location>
</feature>
<evidence type="ECO:0000259" key="14">
    <source>
        <dbReference type="PROSITE" id="PS51873"/>
    </source>
</evidence>
<evidence type="ECO:0000256" key="2">
    <source>
        <dbReference type="ARBA" id="ARBA00001947"/>
    </source>
</evidence>
<dbReference type="UniPathway" id="UPA00143"/>
<keyword evidence="11" id="KW-0862">Zinc</keyword>
<dbReference type="GO" id="GO:0061630">
    <property type="term" value="F:ubiquitin protein ligase activity"/>
    <property type="evidence" value="ECO:0000318"/>
    <property type="project" value="GO_Central"/>
</dbReference>
<comment type="function">
    <text evidence="3">Might act as an E3 ubiquitin-protein ligase, or as part of E3 complex, which accepts ubiquitin from specific E2 ubiquitin-conjugating enzymes and then transfers it to substrates.</text>
</comment>
<evidence type="ECO:0000256" key="8">
    <source>
        <dbReference type="ARBA" id="ARBA00022737"/>
    </source>
</evidence>
<accession>A0A251SRB4</accession>
<name>A0A251SRB4_HELAN</name>
<evidence type="ECO:0000259" key="13">
    <source>
        <dbReference type="PROSITE" id="PS50089"/>
    </source>
</evidence>
<dbReference type="GO" id="GO:0008270">
    <property type="term" value="F:zinc ion binding"/>
    <property type="evidence" value="ECO:0007669"/>
    <property type="project" value="UniProtKB-KW"/>
</dbReference>
<reference evidence="15" key="3">
    <citation type="submission" date="2020-06" db="EMBL/GenBank/DDBJ databases">
        <title>Helianthus annuus Genome sequencing and assembly Release 2.</title>
        <authorList>
            <person name="Gouzy J."/>
            <person name="Langlade N."/>
            <person name="Munos S."/>
        </authorList>
    </citation>
    <scope>NUCLEOTIDE SEQUENCE</scope>
    <source>
        <tissue evidence="15">Leaves</tissue>
    </source>
</reference>
<dbReference type="AlphaFoldDB" id="A0A251SRB4"/>
<keyword evidence="7" id="KW-0479">Metal-binding</keyword>
<evidence type="ECO:0000256" key="11">
    <source>
        <dbReference type="ARBA" id="ARBA00022833"/>
    </source>
</evidence>
<dbReference type="GO" id="GO:0031624">
    <property type="term" value="F:ubiquitin conjugating enzyme binding"/>
    <property type="evidence" value="ECO:0000318"/>
    <property type="project" value="GO_Central"/>
</dbReference>
<dbReference type="InParanoid" id="A0A251SRB4"/>
<dbReference type="PROSITE" id="PS50089">
    <property type="entry name" value="ZF_RING_2"/>
    <property type="match status" value="1"/>
</dbReference>
<dbReference type="Gene3D" id="3.30.40.10">
    <property type="entry name" value="Zinc/RING finger domain, C3HC4 (zinc finger)"/>
    <property type="match status" value="1"/>
</dbReference>
<evidence type="ECO:0000256" key="4">
    <source>
        <dbReference type="ARBA" id="ARBA00005884"/>
    </source>
</evidence>
<dbReference type="EMBL" id="CM007902">
    <property type="protein sequence ID" value="OTG01390.1"/>
    <property type="molecule type" value="Genomic_DNA"/>
</dbReference>
<evidence type="ECO:0000256" key="12">
    <source>
        <dbReference type="PROSITE-ProRule" id="PRU00175"/>
    </source>
</evidence>
<organism evidence="16 17">
    <name type="scientific">Helianthus annuus</name>
    <name type="common">Common sunflower</name>
    <dbReference type="NCBI Taxonomy" id="4232"/>
    <lineage>
        <taxon>Eukaryota</taxon>
        <taxon>Viridiplantae</taxon>
        <taxon>Streptophyta</taxon>
        <taxon>Embryophyta</taxon>
        <taxon>Tracheophyta</taxon>
        <taxon>Spermatophyta</taxon>
        <taxon>Magnoliopsida</taxon>
        <taxon>eudicotyledons</taxon>
        <taxon>Gunneridae</taxon>
        <taxon>Pentapetalae</taxon>
        <taxon>asterids</taxon>
        <taxon>campanulids</taxon>
        <taxon>Asterales</taxon>
        <taxon>Asteraceae</taxon>
        <taxon>Asteroideae</taxon>
        <taxon>Heliantheae alliance</taxon>
        <taxon>Heliantheae</taxon>
        <taxon>Helianthus</taxon>
    </lineage>
</organism>
<evidence type="ECO:0000256" key="7">
    <source>
        <dbReference type="ARBA" id="ARBA00022723"/>
    </source>
</evidence>
<evidence type="ECO:0000256" key="10">
    <source>
        <dbReference type="ARBA" id="ARBA00022786"/>
    </source>
</evidence>
<evidence type="ECO:0000313" key="15">
    <source>
        <dbReference type="EMBL" id="KAF5773262.1"/>
    </source>
</evidence>
<keyword evidence="16" id="KW-0436">Ligase</keyword>
<comment type="catalytic activity">
    <reaction evidence="1">
        <text>[E2 ubiquitin-conjugating enzyme]-S-ubiquitinyl-L-cysteine + [acceptor protein]-L-lysine = [E2 ubiquitin-conjugating enzyme]-L-cysteine + [acceptor protein]-N(6)-ubiquitinyl-L-lysine.</text>
        <dbReference type="EC" id="2.3.2.31"/>
    </reaction>
</comment>
<dbReference type="CDD" id="cd22584">
    <property type="entry name" value="Rcat_RBR_unk"/>
    <property type="match status" value="1"/>
</dbReference>
<keyword evidence="10" id="KW-0833">Ubl conjugation pathway</keyword>
<dbReference type="PROSITE" id="PS00518">
    <property type="entry name" value="ZF_RING_1"/>
    <property type="match status" value="1"/>
</dbReference>
<dbReference type="GO" id="GO:0006511">
    <property type="term" value="P:ubiquitin-dependent protein catabolic process"/>
    <property type="evidence" value="ECO:0000318"/>
    <property type="project" value="GO_Central"/>
</dbReference>
<reference evidence="16" key="2">
    <citation type="submission" date="2017-02" db="EMBL/GenBank/DDBJ databases">
        <title>Sunflower complete genome.</title>
        <authorList>
            <person name="Langlade N."/>
            <person name="Munos S."/>
        </authorList>
    </citation>
    <scope>NUCLEOTIDE SEQUENCE [LARGE SCALE GENOMIC DNA]</scope>
    <source>
        <tissue evidence="16">Leaves</tissue>
    </source>
</reference>
<gene>
    <name evidence="16" type="ORF">HannXRQ_Chr13g0401571</name>
    <name evidence="15" type="ORF">HanXRQr2_Chr13g0586701</name>
</gene>
<dbReference type="GO" id="GO:0016567">
    <property type="term" value="P:protein ubiquitination"/>
    <property type="evidence" value="ECO:0007669"/>
    <property type="project" value="UniProtKB-UniPathway"/>
</dbReference>
<dbReference type="OrthoDB" id="9977870at2759"/>
<comment type="similarity">
    <text evidence="4">Belongs to the RBR family. Ariadne subfamily.</text>
</comment>
<dbReference type="Pfam" id="PF00097">
    <property type="entry name" value="zf-C3HC4"/>
    <property type="match status" value="1"/>
</dbReference>
<dbReference type="InterPro" id="IPR002156">
    <property type="entry name" value="RNaseH_domain"/>
</dbReference>
<dbReference type="InterPro" id="IPR036397">
    <property type="entry name" value="RNaseH_sf"/>
</dbReference>
<protein>
    <recommendedName>
        <fullName evidence="5">RBR-type E3 ubiquitin transferase</fullName>
        <ecNumber evidence="5">2.3.2.31</ecNumber>
    </recommendedName>
</protein>
<dbReference type="InterPro" id="IPR044066">
    <property type="entry name" value="TRIAD_supradom"/>
</dbReference>
<keyword evidence="17" id="KW-1185">Reference proteome</keyword>
<dbReference type="GO" id="GO:0004523">
    <property type="term" value="F:RNA-DNA hybrid ribonuclease activity"/>
    <property type="evidence" value="ECO:0007669"/>
    <property type="project" value="InterPro"/>
</dbReference>
<dbReference type="PANTHER" id="PTHR11685">
    <property type="entry name" value="RBR FAMILY RING FINGER AND IBR DOMAIN-CONTAINING"/>
    <property type="match status" value="1"/>
</dbReference>
<proteinExistence type="inferred from homology"/>
<evidence type="ECO:0000256" key="3">
    <source>
        <dbReference type="ARBA" id="ARBA00003976"/>
    </source>
</evidence>
<dbReference type="Proteomes" id="UP000215914">
    <property type="component" value="Chromosome 13"/>
</dbReference>
<dbReference type="Pfam" id="PF01485">
    <property type="entry name" value="IBR"/>
    <property type="match status" value="2"/>
</dbReference>
<evidence type="ECO:0000256" key="6">
    <source>
        <dbReference type="ARBA" id="ARBA00022679"/>
    </source>
</evidence>
<dbReference type="OMA" id="ACKRETC"/>
<dbReference type="EMBL" id="MNCJ02000328">
    <property type="protein sequence ID" value="KAF5773262.1"/>
    <property type="molecule type" value="Genomic_DNA"/>
</dbReference>
<dbReference type="FunFam" id="3.30.40.10:FF:000230">
    <property type="entry name" value="RBR-type E3 ubiquitin transferase"/>
    <property type="match status" value="1"/>
</dbReference>
<dbReference type="Pfam" id="PF13456">
    <property type="entry name" value="RVT_3"/>
    <property type="match status" value="1"/>
</dbReference>
<dbReference type="GO" id="GO:0000151">
    <property type="term" value="C:ubiquitin ligase complex"/>
    <property type="evidence" value="ECO:0000318"/>
    <property type="project" value="GO_Central"/>
</dbReference>
<dbReference type="InterPro" id="IPR018957">
    <property type="entry name" value="Znf_C3HC4_RING-type"/>
</dbReference>
<dbReference type="EC" id="2.3.2.31" evidence="5"/>
<dbReference type="PROSITE" id="PS51873">
    <property type="entry name" value="TRIAD"/>
    <property type="match status" value="1"/>
</dbReference>
<dbReference type="Gramene" id="mRNA:HanXRQr2_Chr13g0586701">
    <property type="protein sequence ID" value="mRNA:HanXRQr2_Chr13g0586701"/>
    <property type="gene ID" value="HanXRQr2_Chr13g0586701"/>
</dbReference>
<evidence type="ECO:0000256" key="1">
    <source>
        <dbReference type="ARBA" id="ARBA00001798"/>
    </source>
</evidence>
<reference evidence="15 17" key="1">
    <citation type="journal article" date="2017" name="Nature">
        <title>The sunflower genome provides insights into oil metabolism, flowering and Asterid evolution.</title>
        <authorList>
            <person name="Badouin H."/>
            <person name="Gouzy J."/>
            <person name="Grassa C.J."/>
            <person name="Murat F."/>
            <person name="Staton S.E."/>
            <person name="Cottret L."/>
            <person name="Lelandais-Briere C."/>
            <person name="Owens G.L."/>
            <person name="Carrere S."/>
            <person name="Mayjonade B."/>
            <person name="Legrand L."/>
            <person name="Gill N."/>
            <person name="Kane N.C."/>
            <person name="Bowers J.E."/>
            <person name="Hubner S."/>
            <person name="Bellec A."/>
            <person name="Berard A."/>
            <person name="Berges H."/>
            <person name="Blanchet N."/>
            <person name="Boniface M.C."/>
            <person name="Brunel D."/>
            <person name="Catrice O."/>
            <person name="Chaidir N."/>
            <person name="Claudel C."/>
            <person name="Donnadieu C."/>
            <person name="Faraut T."/>
            <person name="Fievet G."/>
            <person name="Helmstetter N."/>
            <person name="King M."/>
            <person name="Knapp S.J."/>
            <person name="Lai Z."/>
            <person name="Le Paslier M.C."/>
            <person name="Lippi Y."/>
            <person name="Lorenzon L."/>
            <person name="Mandel J.R."/>
            <person name="Marage G."/>
            <person name="Marchand G."/>
            <person name="Marquand E."/>
            <person name="Bret-Mestries E."/>
            <person name="Morien E."/>
            <person name="Nambeesan S."/>
            <person name="Nguyen T."/>
            <person name="Pegot-Espagnet P."/>
            <person name="Pouilly N."/>
            <person name="Raftis F."/>
            <person name="Sallet E."/>
            <person name="Schiex T."/>
            <person name="Thomas J."/>
            <person name="Vandecasteele C."/>
            <person name="Vares D."/>
            <person name="Vear F."/>
            <person name="Vautrin S."/>
            <person name="Crespi M."/>
            <person name="Mangin B."/>
            <person name="Burke J.M."/>
            <person name="Salse J."/>
            <person name="Munos S."/>
            <person name="Vincourt P."/>
            <person name="Rieseberg L.H."/>
            <person name="Langlade N.B."/>
        </authorList>
    </citation>
    <scope>NUCLEOTIDE SEQUENCE [LARGE SCALE GENOMIC DNA]</scope>
    <source>
        <strain evidence="17">cv. SF193</strain>
        <tissue evidence="15">Leaves</tissue>
    </source>
</reference>
<dbReference type="GO" id="GO:0003676">
    <property type="term" value="F:nucleic acid binding"/>
    <property type="evidence" value="ECO:0007669"/>
    <property type="project" value="InterPro"/>
</dbReference>
<keyword evidence="8" id="KW-0677">Repeat</keyword>
<dbReference type="Gene3D" id="3.30.420.10">
    <property type="entry name" value="Ribonuclease H-like superfamily/Ribonuclease H"/>
    <property type="match status" value="1"/>
</dbReference>
<dbReference type="InterPro" id="IPR017907">
    <property type="entry name" value="Znf_RING_CS"/>
</dbReference>
<comment type="cofactor">
    <cofactor evidence="2">
        <name>Zn(2+)</name>
        <dbReference type="ChEBI" id="CHEBI:29105"/>
    </cofactor>
</comment>
<dbReference type="InterPro" id="IPR002867">
    <property type="entry name" value="IBR_dom"/>
</dbReference>
<dbReference type="InterPro" id="IPR001841">
    <property type="entry name" value="Znf_RING"/>
</dbReference>